<reference evidence="2" key="1">
    <citation type="submission" date="2013-07" db="EMBL/GenBank/DDBJ databases">
        <title>The genome of Eucalyptus grandis.</title>
        <authorList>
            <person name="Schmutz J."/>
            <person name="Hayes R."/>
            <person name="Myburg A."/>
            <person name="Tuskan G."/>
            <person name="Grattapaglia D."/>
            <person name="Rokhsar D.S."/>
        </authorList>
    </citation>
    <scope>NUCLEOTIDE SEQUENCE</scope>
    <source>
        <tissue evidence="2">Leaf extractions</tissue>
    </source>
</reference>
<protein>
    <submittedName>
        <fullName evidence="2">Uncharacterized protein</fullName>
    </submittedName>
</protein>
<proteinExistence type="predicted"/>
<dbReference type="Gramene" id="KCW69636">
    <property type="protein sequence ID" value="KCW69636"/>
    <property type="gene ID" value="EUGRSUZ_F03044"/>
</dbReference>
<sequence>MREQSKNNYKLLDSSLFFCNFFHLSSVKPFCIPEKISEQLAKEHPSLAYSQKETTSNWNRKSKPQH</sequence>
<evidence type="ECO:0000256" key="1">
    <source>
        <dbReference type="SAM" id="MobiDB-lite"/>
    </source>
</evidence>
<dbReference type="AlphaFoldDB" id="A0A059BUL4"/>
<organism evidence="2">
    <name type="scientific">Eucalyptus grandis</name>
    <name type="common">Flooded gum</name>
    <dbReference type="NCBI Taxonomy" id="71139"/>
    <lineage>
        <taxon>Eukaryota</taxon>
        <taxon>Viridiplantae</taxon>
        <taxon>Streptophyta</taxon>
        <taxon>Embryophyta</taxon>
        <taxon>Tracheophyta</taxon>
        <taxon>Spermatophyta</taxon>
        <taxon>Magnoliopsida</taxon>
        <taxon>eudicotyledons</taxon>
        <taxon>Gunneridae</taxon>
        <taxon>Pentapetalae</taxon>
        <taxon>rosids</taxon>
        <taxon>malvids</taxon>
        <taxon>Myrtales</taxon>
        <taxon>Myrtaceae</taxon>
        <taxon>Myrtoideae</taxon>
        <taxon>Eucalypteae</taxon>
        <taxon>Eucalyptus</taxon>
    </lineage>
</organism>
<feature type="region of interest" description="Disordered" evidence="1">
    <location>
        <begin position="43"/>
        <end position="66"/>
    </location>
</feature>
<dbReference type="EMBL" id="KK198758">
    <property type="protein sequence ID" value="KCW69636.1"/>
    <property type="molecule type" value="Genomic_DNA"/>
</dbReference>
<accession>A0A059BUL4</accession>
<dbReference type="InParanoid" id="A0A059BUL4"/>
<name>A0A059BUL4_EUCGR</name>
<evidence type="ECO:0000313" key="2">
    <source>
        <dbReference type="EMBL" id="KCW69636.1"/>
    </source>
</evidence>
<feature type="compositionally biased region" description="Polar residues" evidence="1">
    <location>
        <begin position="48"/>
        <end position="59"/>
    </location>
</feature>
<gene>
    <name evidence="2" type="ORF">EUGRSUZ_F03044</name>
</gene>